<protein>
    <submittedName>
        <fullName evidence="5">MobA/MobL family protein</fullName>
    </submittedName>
</protein>
<dbReference type="EMBL" id="JBBWWT010000001">
    <property type="protein sequence ID" value="MEL1263065.1"/>
    <property type="molecule type" value="Genomic_DNA"/>
</dbReference>
<evidence type="ECO:0000313" key="5">
    <source>
        <dbReference type="EMBL" id="MEL1263065.1"/>
    </source>
</evidence>
<feature type="domain" description="MobA/MobL protein" evidence="4">
    <location>
        <begin position="42"/>
        <end position="215"/>
    </location>
</feature>
<evidence type="ECO:0000313" key="6">
    <source>
        <dbReference type="Proteomes" id="UP001459204"/>
    </source>
</evidence>
<organism evidence="5 6">
    <name type="scientific">Pseudoxanthomonas putridarboris</name>
    <dbReference type="NCBI Taxonomy" id="752605"/>
    <lineage>
        <taxon>Bacteria</taxon>
        <taxon>Pseudomonadati</taxon>
        <taxon>Pseudomonadota</taxon>
        <taxon>Gammaproteobacteria</taxon>
        <taxon>Lysobacterales</taxon>
        <taxon>Lysobacteraceae</taxon>
        <taxon>Pseudoxanthomonas</taxon>
    </lineage>
</organism>
<keyword evidence="6" id="KW-1185">Reference proteome</keyword>
<keyword evidence="2" id="KW-0184">Conjugation</keyword>
<sequence>MASFSFQIKSGGKGAALGHSRYVARQGYHGVRNDLVLSGYGNLPAWTGGNPEVFWAAADRYERANGAVYRELVIALPNVLAGDPLRPLVEDLVHELVGSRPYQYAVHAPSSSLQGEQNLHVHVMYSDRMPDGIERPAERMFSRFNPRSPAQGGCRKASGGRSPMQVRDDLIAMRKRAADLQNTHLARHGHAVRVDHRSLRDQGVSRAPERHLGPGLIRRMSARQKGEYILARVGARFGTPL</sequence>
<comment type="similarity">
    <text evidence="1">Belongs to the MobA/MobL family.</text>
</comment>
<dbReference type="Proteomes" id="UP001459204">
    <property type="component" value="Unassembled WGS sequence"/>
</dbReference>
<proteinExistence type="inferred from homology"/>
<feature type="region of interest" description="Disordered" evidence="3">
    <location>
        <begin position="143"/>
        <end position="163"/>
    </location>
</feature>
<dbReference type="RefSeq" id="WP_341724263.1">
    <property type="nucleotide sequence ID" value="NZ_JBBWWT010000001.1"/>
</dbReference>
<comment type="caution">
    <text evidence="5">The sequence shown here is derived from an EMBL/GenBank/DDBJ whole genome shotgun (WGS) entry which is preliminary data.</text>
</comment>
<accession>A0ABU9IVQ0</accession>
<evidence type="ECO:0000259" key="4">
    <source>
        <dbReference type="Pfam" id="PF03389"/>
    </source>
</evidence>
<evidence type="ECO:0000256" key="3">
    <source>
        <dbReference type="SAM" id="MobiDB-lite"/>
    </source>
</evidence>
<dbReference type="Pfam" id="PF03389">
    <property type="entry name" value="MobA_MobL"/>
    <property type="match status" value="1"/>
</dbReference>
<reference evidence="5 6" key="1">
    <citation type="submission" date="2024-04" db="EMBL/GenBank/DDBJ databases">
        <title>Draft genome sequence of Pseudoxanthomonas putridarboris WD12.</title>
        <authorList>
            <person name="Oh J."/>
        </authorList>
    </citation>
    <scope>NUCLEOTIDE SEQUENCE [LARGE SCALE GENOMIC DNA]</scope>
    <source>
        <strain evidence="5 6">WD12</strain>
    </source>
</reference>
<dbReference type="Gene3D" id="3.30.930.30">
    <property type="match status" value="1"/>
</dbReference>
<evidence type="ECO:0000256" key="1">
    <source>
        <dbReference type="ARBA" id="ARBA00010873"/>
    </source>
</evidence>
<evidence type="ECO:0000256" key="2">
    <source>
        <dbReference type="ARBA" id="ARBA00022971"/>
    </source>
</evidence>
<dbReference type="InterPro" id="IPR005053">
    <property type="entry name" value="MobA_MobL"/>
</dbReference>
<name>A0ABU9IVQ0_9GAMM</name>
<gene>
    <name evidence="5" type="ORF">AAD027_01575</name>
</gene>